<proteinExistence type="inferred from homology"/>
<organism evidence="4 5">
    <name type="scientific">Sulfobacillus thermosulfidooxidans (strain DSM 9293 / VKM B-1269 / AT-1)</name>
    <dbReference type="NCBI Taxonomy" id="929705"/>
    <lineage>
        <taxon>Bacteria</taxon>
        <taxon>Bacillati</taxon>
        <taxon>Bacillota</taxon>
        <taxon>Clostridia</taxon>
        <taxon>Eubacteriales</taxon>
        <taxon>Clostridiales Family XVII. Incertae Sedis</taxon>
        <taxon>Sulfobacillus</taxon>
    </lineage>
</organism>
<dbReference type="AlphaFoldDB" id="A0A1W1WJ44"/>
<dbReference type="Gene3D" id="3.90.850.10">
    <property type="entry name" value="Fumarylacetoacetase-like, C-terminal domain"/>
    <property type="match status" value="1"/>
</dbReference>
<evidence type="ECO:0000259" key="3">
    <source>
        <dbReference type="Pfam" id="PF01557"/>
    </source>
</evidence>
<keyword evidence="5" id="KW-1185">Reference proteome</keyword>
<dbReference type="GO" id="GO:0016853">
    <property type="term" value="F:isomerase activity"/>
    <property type="evidence" value="ECO:0007669"/>
    <property type="project" value="UniProtKB-ARBA"/>
</dbReference>
<dbReference type="GO" id="GO:0046872">
    <property type="term" value="F:metal ion binding"/>
    <property type="evidence" value="ECO:0007669"/>
    <property type="project" value="UniProtKB-KW"/>
</dbReference>
<dbReference type="InterPro" id="IPR036663">
    <property type="entry name" value="Fumarylacetoacetase_C_sf"/>
</dbReference>
<name>A0A1W1WJ44_SULTA</name>
<feature type="domain" description="Fumarylacetoacetase-like C-terminal" evidence="3">
    <location>
        <begin position="92"/>
        <end position="298"/>
    </location>
</feature>
<reference evidence="5" key="1">
    <citation type="submission" date="2017-04" db="EMBL/GenBank/DDBJ databases">
        <authorList>
            <person name="Varghese N."/>
            <person name="Submissions S."/>
        </authorList>
    </citation>
    <scope>NUCLEOTIDE SEQUENCE [LARGE SCALE GENOMIC DNA]</scope>
    <source>
        <strain evidence="5">DSM 9293</strain>
    </source>
</reference>
<evidence type="ECO:0000313" key="5">
    <source>
        <dbReference type="Proteomes" id="UP000192660"/>
    </source>
</evidence>
<dbReference type="PANTHER" id="PTHR42796">
    <property type="entry name" value="FUMARYLACETOACETATE HYDROLASE DOMAIN-CONTAINING PROTEIN 2A-RELATED"/>
    <property type="match status" value="1"/>
</dbReference>
<dbReference type="PANTHER" id="PTHR42796:SF4">
    <property type="entry name" value="FUMARYLACETOACETATE HYDROLASE DOMAIN-CONTAINING PROTEIN 2A"/>
    <property type="match status" value="1"/>
</dbReference>
<dbReference type="InterPro" id="IPR011234">
    <property type="entry name" value="Fumarylacetoacetase-like_C"/>
</dbReference>
<dbReference type="STRING" id="28034.BFX07_11590"/>
<dbReference type="Proteomes" id="UP000192660">
    <property type="component" value="Unassembled WGS sequence"/>
</dbReference>
<evidence type="ECO:0000256" key="2">
    <source>
        <dbReference type="ARBA" id="ARBA00022723"/>
    </source>
</evidence>
<comment type="similarity">
    <text evidence="1">Belongs to the FAH family.</text>
</comment>
<dbReference type="SUPFAM" id="SSF56529">
    <property type="entry name" value="FAH"/>
    <property type="match status" value="1"/>
</dbReference>
<gene>
    <name evidence="4" type="ORF">SAMN00768000_2721</name>
</gene>
<dbReference type="Pfam" id="PF01557">
    <property type="entry name" value="FAA_hydrolase"/>
    <property type="match status" value="1"/>
</dbReference>
<dbReference type="EMBL" id="FWWY01000001">
    <property type="protein sequence ID" value="SMC06265.1"/>
    <property type="molecule type" value="Genomic_DNA"/>
</dbReference>
<evidence type="ECO:0000256" key="1">
    <source>
        <dbReference type="ARBA" id="ARBA00010211"/>
    </source>
</evidence>
<keyword evidence="2" id="KW-0479">Metal-binding</keyword>
<dbReference type="RefSeq" id="WP_020373249.1">
    <property type="nucleotide sequence ID" value="NZ_FWWY01000001.1"/>
</dbReference>
<dbReference type="FunFam" id="3.90.850.10:FF:000002">
    <property type="entry name" value="2-hydroxyhepta-2,4-diene-1,7-dioate isomerase"/>
    <property type="match status" value="1"/>
</dbReference>
<protein>
    <submittedName>
        <fullName evidence="4">2-keto-4-pentenoate hydratase/2-oxohepta-3-ene-1,7-dioic acid hydratase (Catechol pathway)</fullName>
    </submittedName>
</protein>
<accession>A0A1W1WJ44</accession>
<sequence>MKIARIHADQRDELALVISDRLLPIARLRTLADFPSQLLPAFVTMEDVLHSPSLLTQLQNVDQWIKTHTSRIPESWWESTETTLPVVAQPEKILCVGLNYRRHVEETHLEIPPYPVLFSKFANSLEGNGQVVFMGDMASQWDYEAELVIVIGRPCFKVSEEQALDYVLGYCNGNDLSARDLQFRTGQWLLGKTLAGMAPIGPYIVTRDEIPNPNALTVRCWVNGELRQEDETGQMIFSPQYLIHYISQFMKLVPGDLIFTGTPSGVILGQPPEQRQWLKDGDHVTVEIDGLGRLETTLKAGYPVE</sequence>
<dbReference type="GO" id="GO:0019752">
    <property type="term" value="P:carboxylic acid metabolic process"/>
    <property type="evidence" value="ECO:0007669"/>
    <property type="project" value="UniProtKB-ARBA"/>
</dbReference>
<dbReference type="InterPro" id="IPR051121">
    <property type="entry name" value="FAH"/>
</dbReference>
<evidence type="ECO:0000313" key="4">
    <source>
        <dbReference type="EMBL" id="SMC06265.1"/>
    </source>
</evidence>